<evidence type="ECO:0000313" key="3">
    <source>
        <dbReference type="Proteomes" id="UP000031366"/>
    </source>
</evidence>
<evidence type="ECO:0000256" key="1">
    <source>
        <dbReference type="SAM" id="Phobius"/>
    </source>
</evidence>
<keyword evidence="1" id="KW-0472">Membrane</keyword>
<dbReference type="AlphaFoldDB" id="A0A0C1UDR8"/>
<sequence length="33" mass="3841">MSELLIISTIVISTLAYTFSTIYFKEKEIERLS</sequence>
<keyword evidence="1" id="KW-1133">Transmembrane helix</keyword>
<evidence type="ECO:0000313" key="2">
    <source>
        <dbReference type="EMBL" id="KIE45560.1"/>
    </source>
</evidence>
<keyword evidence="1" id="KW-0812">Transmembrane</keyword>
<keyword evidence="3" id="KW-1185">Reference proteome</keyword>
<gene>
    <name evidence="2" type="ORF">U732_2557</name>
</gene>
<proteinExistence type="predicted"/>
<accession>A0A0C1UDR8</accession>
<dbReference type="EMBL" id="AYSO01000019">
    <property type="protein sequence ID" value="KIE45560.1"/>
    <property type="molecule type" value="Genomic_DNA"/>
</dbReference>
<protein>
    <submittedName>
        <fullName evidence="2">Putative membrane protein</fullName>
    </submittedName>
</protein>
<feature type="transmembrane region" description="Helical" evidence="1">
    <location>
        <begin position="6"/>
        <end position="24"/>
    </location>
</feature>
<name>A0A0C1UDR8_9CLOT</name>
<reference evidence="2 3" key="1">
    <citation type="journal article" date="2015" name="Infect. Genet. Evol.">
        <title>Genomic sequences of six botulinum neurotoxin-producing strains representing three clostridial species illustrate the mobility and diversity of botulinum neurotoxin genes.</title>
        <authorList>
            <person name="Smith T.J."/>
            <person name="Hill K.K."/>
            <person name="Xie G."/>
            <person name="Foley B.T."/>
            <person name="Williamson C.H."/>
            <person name="Foster J.T."/>
            <person name="Johnson S.L."/>
            <person name="Chertkov O."/>
            <person name="Teshima H."/>
            <person name="Gibbons H.S."/>
            <person name="Johnsky L.A."/>
            <person name="Karavis M.A."/>
            <person name="Smith L.A."/>
        </authorList>
    </citation>
    <scope>NUCLEOTIDE SEQUENCE [LARGE SCALE GENOMIC DNA]</scope>
    <source>
        <strain evidence="2 3">CDC 2741</strain>
    </source>
</reference>
<dbReference type="Proteomes" id="UP000031366">
    <property type="component" value="Unassembled WGS sequence"/>
</dbReference>
<comment type="caution">
    <text evidence="2">The sequence shown here is derived from an EMBL/GenBank/DDBJ whole genome shotgun (WGS) entry which is preliminary data.</text>
</comment>
<organism evidence="2 3">
    <name type="scientific">Clostridium argentinense CDC 2741</name>
    <dbReference type="NCBI Taxonomy" id="1418104"/>
    <lineage>
        <taxon>Bacteria</taxon>
        <taxon>Bacillati</taxon>
        <taxon>Bacillota</taxon>
        <taxon>Clostridia</taxon>
        <taxon>Eubacteriales</taxon>
        <taxon>Clostridiaceae</taxon>
        <taxon>Clostridium</taxon>
    </lineage>
</organism>